<gene>
    <name evidence="4" type="ORF">ACFOW7_14705</name>
</gene>
<dbReference type="Pfam" id="PF12890">
    <property type="entry name" value="DHOase"/>
    <property type="match status" value="1"/>
</dbReference>
<keyword evidence="1" id="KW-0665">Pyrimidine biosynthesis</keyword>
<accession>A0ABV8MQW3</accession>
<dbReference type="Proteomes" id="UP001595791">
    <property type="component" value="Unassembled WGS sequence"/>
</dbReference>
<dbReference type="Gene3D" id="3.20.20.140">
    <property type="entry name" value="Metal-dependent hydrolases"/>
    <property type="match status" value="1"/>
</dbReference>
<protein>
    <submittedName>
        <fullName evidence="4">Dihydroorotase</fullName>
        <ecNumber evidence="4">3.5.2.3</ecNumber>
    </submittedName>
</protein>
<evidence type="ECO:0000259" key="3">
    <source>
        <dbReference type="Pfam" id="PF12890"/>
    </source>
</evidence>
<feature type="domain" description="Dihydroorotase catalytic" evidence="3">
    <location>
        <begin position="53"/>
        <end position="239"/>
    </location>
</feature>
<dbReference type="PANTHER" id="PTHR43668:SF2">
    <property type="entry name" value="ALLANTOINASE"/>
    <property type="match status" value="1"/>
</dbReference>
<dbReference type="InterPro" id="IPR032466">
    <property type="entry name" value="Metal_Hydrolase"/>
</dbReference>
<organism evidence="4 5">
    <name type="scientific">Chitinimonas lacunae</name>
    <dbReference type="NCBI Taxonomy" id="1963018"/>
    <lineage>
        <taxon>Bacteria</taxon>
        <taxon>Pseudomonadati</taxon>
        <taxon>Pseudomonadota</taxon>
        <taxon>Betaproteobacteria</taxon>
        <taxon>Neisseriales</taxon>
        <taxon>Chitinibacteraceae</taxon>
        <taxon>Chitinimonas</taxon>
    </lineage>
</organism>
<evidence type="ECO:0000313" key="4">
    <source>
        <dbReference type="EMBL" id="MFC4160588.1"/>
    </source>
</evidence>
<dbReference type="NCBIfam" id="NF005791">
    <property type="entry name" value="PRK07627.1"/>
    <property type="match status" value="1"/>
</dbReference>
<proteinExistence type="predicted"/>
<dbReference type="SUPFAM" id="SSF51556">
    <property type="entry name" value="Metallo-dependent hydrolases"/>
    <property type="match status" value="1"/>
</dbReference>
<dbReference type="CDD" id="cd01317">
    <property type="entry name" value="DHOase_IIa"/>
    <property type="match status" value="1"/>
</dbReference>
<name>A0ABV8MQW3_9NEIS</name>
<dbReference type="Gene3D" id="2.30.40.10">
    <property type="entry name" value="Urease, subunit C, domain 1"/>
    <property type="match status" value="1"/>
</dbReference>
<dbReference type="Pfam" id="PF01979">
    <property type="entry name" value="Amidohydro_1"/>
    <property type="match status" value="1"/>
</dbReference>
<feature type="domain" description="Amidohydrolase-related" evidence="2">
    <location>
        <begin position="282"/>
        <end position="421"/>
    </location>
</feature>
<keyword evidence="4" id="KW-0378">Hydrolase</keyword>
<dbReference type="PANTHER" id="PTHR43668">
    <property type="entry name" value="ALLANTOINASE"/>
    <property type="match status" value="1"/>
</dbReference>
<dbReference type="NCBIfam" id="TIGR00857">
    <property type="entry name" value="pyrC_multi"/>
    <property type="match status" value="1"/>
</dbReference>
<dbReference type="InterPro" id="IPR006680">
    <property type="entry name" value="Amidohydro-rel"/>
</dbReference>
<dbReference type="RefSeq" id="WP_378165581.1">
    <property type="nucleotide sequence ID" value="NZ_JBHSBU010000001.1"/>
</dbReference>
<dbReference type="InterPro" id="IPR011059">
    <property type="entry name" value="Metal-dep_hydrolase_composite"/>
</dbReference>
<evidence type="ECO:0000313" key="5">
    <source>
        <dbReference type="Proteomes" id="UP001595791"/>
    </source>
</evidence>
<dbReference type="EC" id="3.5.2.3" evidence="4"/>
<dbReference type="InterPro" id="IPR004722">
    <property type="entry name" value="DHOase"/>
</dbReference>
<dbReference type="SUPFAM" id="SSF51338">
    <property type="entry name" value="Composite domain of metallo-dependent hydrolases"/>
    <property type="match status" value="1"/>
</dbReference>
<reference evidence="5" key="1">
    <citation type="journal article" date="2019" name="Int. J. Syst. Evol. Microbiol.">
        <title>The Global Catalogue of Microorganisms (GCM) 10K type strain sequencing project: providing services to taxonomists for standard genome sequencing and annotation.</title>
        <authorList>
            <consortium name="The Broad Institute Genomics Platform"/>
            <consortium name="The Broad Institute Genome Sequencing Center for Infectious Disease"/>
            <person name="Wu L."/>
            <person name="Ma J."/>
        </authorList>
    </citation>
    <scope>NUCLEOTIDE SEQUENCE [LARGE SCALE GENOMIC DNA]</scope>
    <source>
        <strain evidence="5">LMG 29894</strain>
    </source>
</reference>
<comment type="caution">
    <text evidence="4">The sequence shown here is derived from an EMBL/GenBank/DDBJ whole genome shotgun (WGS) entry which is preliminary data.</text>
</comment>
<evidence type="ECO:0000256" key="1">
    <source>
        <dbReference type="ARBA" id="ARBA00022975"/>
    </source>
</evidence>
<keyword evidence="5" id="KW-1185">Reference proteome</keyword>
<dbReference type="InterPro" id="IPR050138">
    <property type="entry name" value="DHOase/Allantoinase_Hydrolase"/>
</dbReference>
<dbReference type="EMBL" id="JBHSBU010000001">
    <property type="protein sequence ID" value="MFC4160588.1"/>
    <property type="molecule type" value="Genomic_DNA"/>
</dbReference>
<sequence>MKRIAIVNARLVDPVSGLEAIDHLYLADGQIVGRTAPPPGFQADETIDGKGLICCPGLVDLSARLGEPGGEQKRRLQSELAAAVAGGITALCCPPDTDPNLDEPGLVQMLKSRADALKLAQVYPIGALTRGLTGQELTEMAELRDAGCVAFSQADAPLTDHRVLFRAMQYAATFDLPLRLRPQDATLAAGGVAHDGEVATRLGLPGIPTIAETISISTLIILMKETGARVHLERLSSREGVEMVYAAKRFGLPITCDVSINHVHLADIDIGYFDTSARLNPPLRSTSDREAIQQGLVDGTIDAICSDHCPIEDDDKLLPFGEARPGATGLELLLPLTLAWGAHKRLPLAAALAPITAHPARLLGLPTGALNVGRPADLCLFDAEAVWRANPEELLSQGKYTPFAGMELHGKVRYTLVGGTVAYRAPR</sequence>
<dbReference type="GO" id="GO:0004151">
    <property type="term" value="F:dihydroorotase activity"/>
    <property type="evidence" value="ECO:0007669"/>
    <property type="project" value="UniProtKB-EC"/>
</dbReference>
<evidence type="ECO:0000259" key="2">
    <source>
        <dbReference type="Pfam" id="PF01979"/>
    </source>
</evidence>
<dbReference type="InterPro" id="IPR024403">
    <property type="entry name" value="DHOase_cat"/>
</dbReference>